<gene>
    <name evidence="1" type="ORF">U8465_14570</name>
</gene>
<proteinExistence type="predicted"/>
<organism evidence="1 2">
    <name type="scientific">Rhizobium mulingense</name>
    <dbReference type="NCBI Taxonomy" id="3031128"/>
    <lineage>
        <taxon>Bacteria</taxon>
        <taxon>Pseudomonadati</taxon>
        <taxon>Pseudomonadota</taxon>
        <taxon>Alphaproteobacteria</taxon>
        <taxon>Hyphomicrobiales</taxon>
        <taxon>Rhizobiaceae</taxon>
        <taxon>Rhizobium/Agrobacterium group</taxon>
        <taxon>Rhizobium</taxon>
    </lineage>
</organism>
<accession>A0ACC6MYW4</accession>
<sequence>MADTDIEGTKRVRDTLDFVLKPVLEGFVEANMKKKHGPRWLHYASRAAGSGPNDSLDAYGLLKTIIDNWNDVFYACFDRKVMHKARNQVSVAFDARNATSHLNLPLSDAEALNYLFAMLQLAEILKAPAATIEKVKSAYTEQRNTGIESGRVDPATPTVNKVLETAAQPQLGLTAPEASTSALKPWIEVALPHPDVISNRFKEAEFAADLFAVDAGLAGEGYATPSAFYGMTFLTEGLKRVLMTAVQRLGGSGGDPVIGLQTAFGGGKTHTMLALFHLVRHLQEGGDPQSLPGIRDILDRAGVATLPKPKIAVFVGSSKGTDVSLNIKDGPRLHTLWGYIAWRIAGEAGLRLVADAEAARTSPGSELMVEVFKLAGPSVILLDELTMFARQLDGDRFEAFLSFIQSLTEAAKMAPGILIVGSLPESKAEAGGERGERALLRLEVVFGRVQSPWLPASGDETYEIIRRRLFQSLDTEGEKAREETVKAFYNLYKSNAVEFPPAVKEARYLELLRLSYPIHPELFDRLSKDWASLAKFQRTRGVLRFMANVVGVLWHAQSRDPMITPARIPVAHERVRASVLYPLDPAFGAVVDKEVDGDGSLPGLMEANPSRRISQARAATRAARAVFICSAPLVGQPNAGVTGQGLRLACAEPGDQLAIFGEALRELTERATYLYEEAGHYWFSTQPTLNRLADDRARALPDHEIDAAIADVLRDDARAASGFHRVFAAPDDPVAIDEAQALSLVILGPEHAHTGRGPEKSPATDAVDDALTRCRSSQRRFRNTLIFVAPDLAQLGTARDVMRKAIAWASISSDDRLQQQMTQAQSADARDKAKTNRDSAQKAVRAAWSHILHPVKTDIPGKPFELEHNQISSRDRPAIPAMVYDKAKADGIALEKLGTERLWLALKPIWPADRPHLPISEIVSWFASYVYLPKLRDRVVLEGAIRDSLAKLDPQFGFAESFDDATGRYHKLIWAKDPPGMNLSTGLIVREAEARRQLEDAEAAVLRPTSGGATSVSPGQPLPLVQSTSPVASAPVGPKKLRRFYGSVEIDMVRPVKSFDAVLNAVIMELQRTSGAKVKLTLEIEATAADGFDEADVSVVRDNARQLKFKPESTGFDD</sequence>
<protein>
    <submittedName>
        <fullName evidence="1">DUF499 domain-containing protein</fullName>
    </submittedName>
</protein>
<name>A0ACC6MYW4_9HYPH</name>
<keyword evidence="2" id="KW-1185">Reference proteome</keyword>
<reference evidence="1" key="1">
    <citation type="submission" date="2023-12" db="EMBL/GenBank/DDBJ databases">
        <title>Diversity of Rhizobium in root nodule of phaseolus vulgaris.</title>
        <authorList>
            <person name="Wang H."/>
        </authorList>
    </citation>
    <scope>NUCLEOTIDE SEQUENCE</scope>
    <source>
        <strain evidence="1">MJ31</strain>
    </source>
</reference>
<comment type="caution">
    <text evidence="1">The sequence shown here is derived from an EMBL/GenBank/DDBJ whole genome shotgun (WGS) entry which is preliminary data.</text>
</comment>
<dbReference type="Proteomes" id="UP001304050">
    <property type="component" value="Unassembled WGS sequence"/>
</dbReference>
<dbReference type="EMBL" id="JAYESG010000006">
    <property type="protein sequence ID" value="MEA3518333.1"/>
    <property type="molecule type" value="Genomic_DNA"/>
</dbReference>
<evidence type="ECO:0000313" key="2">
    <source>
        <dbReference type="Proteomes" id="UP001304050"/>
    </source>
</evidence>
<evidence type="ECO:0000313" key="1">
    <source>
        <dbReference type="EMBL" id="MEA3518333.1"/>
    </source>
</evidence>